<organism evidence="3">
    <name type="scientific">marine sediment metagenome</name>
    <dbReference type="NCBI Taxonomy" id="412755"/>
    <lineage>
        <taxon>unclassified sequences</taxon>
        <taxon>metagenomes</taxon>
        <taxon>ecological metagenomes</taxon>
    </lineage>
</organism>
<dbReference type="PANTHER" id="PTHR42852">
    <property type="entry name" value="THIOL:DISULFIDE INTERCHANGE PROTEIN DSBE"/>
    <property type="match status" value="1"/>
</dbReference>
<dbReference type="Pfam" id="PF00578">
    <property type="entry name" value="AhpC-TSA"/>
    <property type="match status" value="1"/>
</dbReference>
<dbReference type="PANTHER" id="PTHR42852:SF13">
    <property type="entry name" value="PROTEIN DIPZ"/>
    <property type="match status" value="1"/>
</dbReference>
<dbReference type="InterPro" id="IPR036249">
    <property type="entry name" value="Thioredoxin-like_sf"/>
</dbReference>
<comment type="caution">
    <text evidence="3">The sequence shown here is derived from an EMBL/GenBank/DDBJ whole genome shotgun (WGS) entry which is preliminary data.</text>
</comment>
<dbReference type="InterPro" id="IPR013766">
    <property type="entry name" value="Thioredoxin_domain"/>
</dbReference>
<evidence type="ECO:0000313" key="3">
    <source>
        <dbReference type="EMBL" id="KKN15712.1"/>
    </source>
</evidence>
<keyword evidence="1" id="KW-0472">Membrane</keyword>
<dbReference type="PROSITE" id="PS51352">
    <property type="entry name" value="THIOREDOXIN_2"/>
    <property type="match status" value="1"/>
</dbReference>
<sequence length="190" mass="21654">MKKSTWIVLLIFGIIGLGILLYAPLRTKIRSKVVRVWSKNVVASKKDEQVPESVYKWPLTDANEQPLTYDEERGKIVFLNFWATWCGPCIQEMPSIQELYDQYGDKVSFLLVTDEDSSKVQAFRRKKGITVPMYITDKEEIPDAFYASTIPTSYIIDHTGKIKMAKSGIIDVEKDSIEAVLEALIQNASR</sequence>
<evidence type="ECO:0000256" key="1">
    <source>
        <dbReference type="SAM" id="Phobius"/>
    </source>
</evidence>
<dbReference type="GO" id="GO:0016491">
    <property type="term" value="F:oxidoreductase activity"/>
    <property type="evidence" value="ECO:0007669"/>
    <property type="project" value="InterPro"/>
</dbReference>
<dbReference type="InterPro" id="IPR000866">
    <property type="entry name" value="AhpC/TSA"/>
</dbReference>
<dbReference type="InterPro" id="IPR050553">
    <property type="entry name" value="Thioredoxin_ResA/DsbE_sf"/>
</dbReference>
<dbReference type="Gene3D" id="3.40.30.10">
    <property type="entry name" value="Glutaredoxin"/>
    <property type="match status" value="1"/>
</dbReference>
<dbReference type="AlphaFoldDB" id="A0A0F9NUC9"/>
<feature type="domain" description="Thioredoxin" evidence="2">
    <location>
        <begin position="48"/>
        <end position="186"/>
    </location>
</feature>
<evidence type="ECO:0000259" key="2">
    <source>
        <dbReference type="PROSITE" id="PS51352"/>
    </source>
</evidence>
<gene>
    <name evidence="3" type="ORF">LCGC14_0983180</name>
</gene>
<accession>A0A0F9NUC9</accession>
<keyword evidence="1" id="KW-0812">Transmembrane</keyword>
<proteinExistence type="predicted"/>
<name>A0A0F9NUC9_9ZZZZ</name>
<keyword evidence="1" id="KW-1133">Transmembrane helix</keyword>
<dbReference type="EMBL" id="LAZR01003686">
    <property type="protein sequence ID" value="KKN15712.1"/>
    <property type="molecule type" value="Genomic_DNA"/>
</dbReference>
<feature type="transmembrane region" description="Helical" evidence="1">
    <location>
        <begin position="6"/>
        <end position="25"/>
    </location>
</feature>
<dbReference type="SUPFAM" id="SSF52833">
    <property type="entry name" value="Thioredoxin-like"/>
    <property type="match status" value="1"/>
</dbReference>
<dbReference type="CDD" id="cd02966">
    <property type="entry name" value="TlpA_like_family"/>
    <property type="match status" value="1"/>
</dbReference>
<dbReference type="GO" id="GO:0016209">
    <property type="term" value="F:antioxidant activity"/>
    <property type="evidence" value="ECO:0007669"/>
    <property type="project" value="InterPro"/>
</dbReference>
<reference evidence="3" key="1">
    <citation type="journal article" date="2015" name="Nature">
        <title>Complex archaea that bridge the gap between prokaryotes and eukaryotes.</title>
        <authorList>
            <person name="Spang A."/>
            <person name="Saw J.H."/>
            <person name="Jorgensen S.L."/>
            <person name="Zaremba-Niedzwiedzka K."/>
            <person name="Martijn J."/>
            <person name="Lind A.E."/>
            <person name="van Eijk R."/>
            <person name="Schleper C."/>
            <person name="Guy L."/>
            <person name="Ettema T.J."/>
        </authorList>
    </citation>
    <scope>NUCLEOTIDE SEQUENCE</scope>
</reference>
<protein>
    <recommendedName>
        <fullName evidence="2">Thioredoxin domain-containing protein</fullName>
    </recommendedName>
</protein>